<gene>
    <name evidence="1" type="ORF">AVEN_80906_1</name>
</gene>
<sequence length="113" mass="13268">MAERMILHGAAAWAQNITSRQKKLLQTIQRKFLLFIIGAYRTTPTTALQSITGILPLYLRAEQEAVYVRVTRLREYEEFIPEDFEPKDPYLRQHPAKFDLDNRINLSLQNTDF</sequence>
<proteinExistence type="predicted"/>
<dbReference type="AlphaFoldDB" id="A0A4Y2DPT2"/>
<name>A0A4Y2DPT2_ARAVE</name>
<evidence type="ECO:0000313" key="1">
    <source>
        <dbReference type="EMBL" id="GBM17615.1"/>
    </source>
</evidence>
<protein>
    <submittedName>
        <fullName evidence="1">Uncharacterized protein</fullName>
    </submittedName>
</protein>
<dbReference type="Proteomes" id="UP000499080">
    <property type="component" value="Unassembled WGS sequence"/>
</dbReference>
<keyword evidence="2" id="KW-1185">Reference proteome</keyword>
<comment type="caution">
    <text evidence="1">The sequence shown here is derived from an EMBL/GenBank/DDBJ whole genome shotgun (WGS) entry which is preliminary data.</text>
</comment>
<organism evidence="1 2">
    <name type="scientific">Araneus ventricosus</name>
    <name type="common">Orbweaver spider</name>
    <name type="synonym">Epeira ventricosa</name>
    <dbReference type="NCBI Taxonomy" id="182803"/>
    <lineage>
        <taxon>Eukaryota</taxon>
        <taxon>Metazoa</taxon>
        <taxon>Ecdysozoa</taxon>
        <taxon>Arthropoda</taxon>
        <taxon>Chelicerata</taxon>
        <taxon>Arachnida</taxon>
        <taxon>Araneae</taxon>
        <taxon>Araneomorphae</taxon>
        <taxon>Entelegynae</taxon>
        <taxon>Araneoidea</taxon>
        <taxon>Araneidae</taxon>
        <taxon>Araneus</taxon>
    </lineage>
</organism>
<accession>A0A4Y2DPT2</accession>
<evidence type="ECO:0000313" key="2">
    <source>
        <dbReference type="Proteomes" id="UP000499080"/>
    </source>
</evidence>
<reference evidence="1 2" key="1">
    <citation type="journal article" date="2019" name="Sci. Rep.">
        <title>Orb-weaving spider Araneus ventricosus genome elucidates the spidroin gene catalogue.</title>
        <authorList>
            <person name="Kono N."/>
            <person name="Nakamura H."/>
            <person name="Ohtoshi R."/>
            <person name="Moran D.A.P."/>
            <person name="Shinohara A."/>
            <person name="Yoshida Y."/>
            <person name="Fujiwara M."/>
            <person name="Mori M."/>
            <person name="Tomita M."/>
            <person name="Arakawa K."/>
        </authorList>
    </citation>
    <scope>NUCLEOTIDE SEQUENCE [LARGE SCALE GENOMIC DNA]</scope>
</reference>
<dbReference type="EMBL" id="BGPR01000391">
    <property type="protein sequence ID" value="GBM17615.1"/>
    <property type="molecule type" value="Genomic_DNA"/>
</dbReference>
<dbReference type="OrthoDB" id="6515318at2759"/>